<dbReference type="STRING" id="619805.SAMN05660477_01424"/>
<evidence type="ECO:0000256" key="1">
    <source>
        <dbReference type="SAM" id="Phobius"/>
    </source>
</evidence>
<feature type="transmembrane region" description="Helical" evidence="1">
    <location>
        <begin position="69"/>
        <end position="88"/>
    </location>
</feature>
<protein>
    <submittedName>
        <fullName evidence="2">Uncharacterized protein</fullName>
    </submittedName>
</protein>
<name>A0A1T5EHI7_9FLAO</name>
<sequence>MEQLDIFDSFDNENLRRRALLPIWMKVFTWIFLIAGIVALFIPIFGIFSSKIDLSIYGITTDQVWTFDGVAILIIFLFKALVAFGLWFEKDWAINLGIVDAIFGIAFCLFAMFIQHSTWDNIDINVRLEILVLVPYLIKLWKLKSIW</sequence>
<organism evidence="2 3">
    <name type="scientific">Soonwooa buanensis</name>
    <dbReference type="NCBI Taxonomy" id="619805"/>
    <lineage>
        <taxon>Bacteria</taxon>
        <taxon>Pseudomonadati</taxon>
        <taxon>Bacteroidota</taxon>
        <taxon>Flavobacteriia</taxon>
        <taxon>Flavobacteriales</taxon>
        <taxon>Weeksellaceae</taxon>
        <taxon>Chryseobacterium group</taxon>
        <taxon>Soonwooa</taxon>
    </lineage>
</organism>
<keyword evidence="1" id="KW-1133">Transmembrane helix</keyword>
<dbReference type="Proteomes" id="UP000191112">
    <property type="component" value="Unassembled WGS sequence"/>
</dbReference>
<evidence type="ECO:0000313" key="3">
    <source>
        <dbReference type="Proteomes" id="UP000191112"/>
    </source>
</evidence>
<gene>
    <name evidence="2" type="ORF">SAMN05660477_01424</name>
</gene>
<dbReference type="AlphaFoldDB" id="A0A1T5EHI7"/>
<feature type="transmembrane region" description="Helical" evidence="1">
    <location>
        <begin position="94"/>
        <end position="114"/>
    </location>
</feature>
<keyword evidence="3" id="KW-1185">Reference proteome</keyword>
<keyword evidence="1" id="KW-0472">Membrane</keyword>
<keyword evidence="1" id="KW-0812">Transmembrane</keyword>
<reference evidence="2 3" key="1">
    <citation type="submission" date="2017-02" db="EMBL/GenBank/DDBJ databases">
        <authorList>
            <person name="Peterson S.W."/>
        </authorList>
    </citation>
    <scope>NUCLEOTIDE SEQUENCE [LARGE SCALE GENOMIC DNA]</scope>
    <source>
        <strain evidence="2 3">DSM 22323</strain>
    </source>
</reference>
<proteinExistence type="predicted"/>
<accession>A0A1T5EHI7</accession>
<dbReference type="OrthoDB" id="7060697at2"/>
<evidence type="ECO:0000313" key="2">
    <source>
        <dbReference type="EMBL" id="SKB83424.1"/>
    </source>
</evidence>
<dbReference type="RefSeq" id="WP_079666671.1">
    <property type="nucleotide sequence ID" value="NZ_FUYZ01000003.1"/>
</dbReference>
<feature type="transmembrane region" description="Helical" evidence="1">
    <location>
        <begin position="27"/>
        <end position="48"/>
    </location>
</feature>
<dbReference type="EMBL" id="FUYZ01000003">
    <property type="protein sequence ID" value="SKB83424.1"/>
    <property type="molecule type" value="Genomic_DNA"/>
</dbReference>